<evidence type="ECO:0000259" key="2">
    <source>
        <dbReference type="Pfam" id="PF06985"/>
    </source>
</evidence>
<gene>
    <name evidence="3" type="ORF">BDU57DRAFT_490011</name>
</gene>
<keyword evidence="4" id="KW-1185">Reference proteome</keyword>
<accession>A0A6A5R3U2</accession>
<evidence type="ECO:0000313" key="4">
    <source>
        <dbReference type="Proteomes" id="UP000800096"/>
    </source>
</evidence>
<protein>
    <submittedName>
        <fullName evidence="3">Heterokaryon incompatibility protein-domain-containing protein</fullName>
    </submittedName>
</protein>
<dbReference type="PANTHER" id="PTHR33112:SF9">
    <property type="entry name" value="HETEROKARYON INCOMPATIBILITY DOMAIN-CONTAINING PROTEIN"/>
    <property type="match status" value="1"/>
</dbReference>
<dbReference type="OrthoDB" id="5125733at2759"/>
<proteinExistence type="predicted"/>
<organism evidence="3 4">
    <name type="scientific">Ampelomyces quisqualis</name>
    <name type="common">Powdery mildew agent</name>
    <dbReference type="NCBI Taxonomy" id="50730"/>
    <lineage>
        <taxon>Eukaryota</taxon>
        <taxon>Fungi</taxon>
        <taxon>Dikarya</taxon>
        <taxon>Ascomycota</taxon>
        <taxon>Pezizomycotina</taxon>
        <taxon>Dothideomycetes</taxon>
        <taxon>Pleosporomycetidae</taxon>
        <taxon>Pleosporales</taxon>
        <taxon>Pleosporineae</taxon>
        <taxon>Phaeosphaeriaceae</taxon>
        <taxon>Ampelomyces</taxon>
    </lineage>
</organism>
<sequence>MPLPKSLLRRSNRRTSTSSSTGQSRRQRCRTCNNLDPRGHTSSVHPDDIERNAKTRLSLIIDALSLSQTKDVTNRGCRFCNVLIQALDVFFENWRGARAKIHVEIVEKATIKVSIDEHRYTGEVIEIYAGSASRAPWPTLGTAHHIPTNSGSDDTFNFIRRCVQGCVTNPKHTVCRFTCKSAISAPKRLLDVGRATSPIRLIDTQGKTFQYAALSHCWGTGLRLATTKSNWAKLAVQVSFDALPPLFQDAVIITRQLGLRYIWIDSLCIIQDSLRDWETESSKMSSIYQNSYITISATNSGDSNARCLIDRRKPVKIPYENTTKKELALRARRILDHHPSIDPNGGPAKPIGPLSSRAWALQEHVLSTRILHYTATELLFECKTSYRCECMPERKAYPTTPSLIPKAVSTKKTSAVYEAWQRVVEKYSARNLTVPSDKLPAISGVASKIRKATHSEYMAGLWKGNLASDLLWSVSPSKSVMDSYALDTWRAPTFSWASLDTAVTYTYLDDDEREVFTPTIALLSSTTTPKGLNPLGTLSDASITIRGPVFEAALCSEKIREAESYLLLIKDTSSIPVTPDCLLVETEFKTEATSEKQLTVRRAQFSESAHSFKAPVICLGVARYDNLVTGLVLGVSERVPTAWERIGTFGAGTEIMQKASEREMILV</sequence>
<feature type="domain" description="Heterokaryon incompatibility" evidence="2">
    <location>
        <begin position="211"/>
        <end position="363"/>
    </location>
</feature>
<dbReference type="InterPro" id="IPR010730">
    <property type="entry name" value="HET"/>
</dbReference>
<evidence type="ECO:0000256" key="1">
    <source>
        <dbReference type="SAM" id="MobiDB-lite"/>
    </source>
</evidence>
<name>A0A6A5R3U2_AMPQU</name>
<dbReference type="Proteomes" id="UP000800096">
    <property type="component" value="Unassembled WGS sequence"/>
</dbReference>
<dbReference type="AlphaFoldDB" id="A0A6A5R3U2"/>
<evidence type="ECO:0000313" key="3">
    <source>
        <dbReference type="EMBL" id="KAF1921850.1"/>
    </source>
</evidence>
<feature type="region of interest" description="Disordered" evidence="1">
    <location>
        <begin position="1"/>
        <end position="47"/>
    </location>
</feature>
<feature type="compositionally biased region" description="Low complexity" evidence="1">
    <location>
        <begin position="14"/>
        <end position="24"/>
    </location>
</feature>
<reference evidence="3" key="1">
    <citation type="journal article" date="2020" name="Stud. Mycol.">
        <title>101 Dothideomycetes genomes: a test case for predicting lifestyles and emergence of pathogens.</title>
        <authorList>
            <person name="Haridas S."/>
            <person name="Albert R."/>
            <person name="Binder M."/>
            <person name="Bloem J."/>
            <person name="Labutti K."/>
            <person name="Salamov A."/>
            <person name="Andreopoulos B."/>
            <person name="Baker S."/>
            <person name="Barry K."/>
            <person name="Bills G."/>
            <person name="Bluhm B."/>
            <person name="Cannon C."/>
            <person name="Castanera R."/>
            <person name="Culley D."/>
            <person name="Daum C."/>
            <person name="Ezra D."/>
            <person name="Gonzalez J."/>
            <person name="Henrissat B."/>
            <person name="Kuo A."/>
            <person name="Liang C."/>
            <person name="Lipzen A."/>
            <person name="Lutzoni F."/>
            <person name="Magnuson J."/>
            <person name="Mondo S."/>
            <person name="Nolan M."/>
            <person name="Ohm R."/>
            <person name="Pangilinan J."/>
            <person name="Park H.-J."/>
            <person name="Ramirez L."/>
            <person name="Alfaro M."/>
            <person name="Sun H."/>
            <person name="Tritt A."/>
            <person name="Yoshinaga Y."/>
            <person name="Zwiers L.-H."/>
            <person name="Turgeon B."/>
            <person name="Goodwin S."/>
            <person name="Spatafora J."/>
            <person name="Crous P."/>
            <person name="Grigoriev I."/>
        </authorList>
    </citation>
    <scope>NUCLEOTIDE SEQUENCE</scope>
    <source>
        <strain evidence="3">HMLAC05119</strain>
    </source>
</reference>
<dbReference type="Pfam" id="PF06985">
    <property type="entry name" value="HET"/>
    <property type="match status" value="1"/>
</dbReference>
<dbReference type="PANTHER" id="PTHR33112">
    <property type="entry name" value="DOMAIN PROTEIN, PUTATIVE-RELATED"/>
    <property type="match status" value="1"/>
</dbReference>
<dbReference type="EMBL" id="ML979132">
    <property type="protein sequence ID" value="KAF1921850.1"/>
    <property type="molecule type" value="Genomic_DNA"/>
</dbReference>